<sequence>MSASARDIMRVFTSEYKKTPMRVKIVDAFLVYALAT</sequence>
<keyword evidence="1" id="KW-0808">Transferase</keyword>
<name>A0A699ZLJ8_HAELA</name>
<comment type="caution">
    <text evidence="1">The sequence shown here is derived from an EMBL/GenBank/DDBJ whole genome shotgun (WGS) entry which is preliminary data.</text>
</comment>
<feature type="non-terminal residue" evidence="1">
    <location>
        <position position="36"/>
    </location>
</feature>
<feature type="non-terminal residue" evidence="1">
    <location>
        <position position="1"/>
    </location>
</feature>
<protein>
    <submittedName>
        <fullName evidence="1">Dolichyl-diphosphooligosaccharide--protein glycosyltransferase subunit DAD1</fullName>
    </submittedName>
</protein>
<organism evidence="1 2">
    <name type="scientific">Haematococcus lacustris</name>
    <name type="common">Green alga</name>
    <name type="synonym">Haematococcus pluvialis</name>
    <dbReference type="NCBI Taxonomy" id="44745"/>
    <lineage>
        <taxon>Eukaryota</taxon>
        <taxon>Viridiplantae</taxon>
        <taxon>Chlorophyta</taxon>
        <taxon>core chlorophytes</taxon>
        <taxon>Chlorophyceae</taxon>
        <taxon>CS clade</taxon>
        <taxon>Chlamydomonadales</taxon>
        <taxon>Haematococcaceae</taxon>
        <taxon>Haematococcus</taxon>
    </lineage>
</organism>
<evidence type="ECO:0000313" key="1">
    <source>
        <dbReference type="EMBL" id="GFH19806.1"/>
    </source>
</evidence>
<reference evidence="1 2" key="1">
    <citation type="submission" date="2020-02" db="EMBL/GenBank/DDBJ databases">
        <title>Draft genome sequence of Haematococcus lacustris strain NIES-144.</title>
        <authorList>
            <person name="Morimoto D."/>
            <person name="Nakagawa S."/>
            <person name="Yoshida T."/>
            <person name="Sawayama S."/>
        </authorList>
    </citation>
    <scope>NUCLEOTIDE SEQUENCE [LARGE SCALE GENOMIC DNA]</scope>
    <source>
        <strain evidence="1 2">NIES-144</strain>
    </source>
</reference>
<accession>A0A699ZLJ8</accession>
<proteinExistence type="predicted"/>
<dbReference type="GO" id="GO:0016740">
    <property type="term" value="F:transferase activity"/>
    <property type="evidence" value="ECO:0007669"/>
    <property type="project" value="UniProtKB-KW"/>
</dbReference>
<dbReference type="AlphaFoldDB" id="A0A699ZLJ8"/>
<gene>
    <name evidence="1" type="ORF">HaLaN_16824</name>
</gene>
<dbReference type="EMBL" id="BLLF01001522">
    <property type="protein sequence ID" value="GFH19806.1"/>
    <property type="molecule type" value="Genomic_DNA"/>
</dbReference>
<dbReference type="Proteomes" id="UP000485058">
    <property type="component" value="Unassembled WGS sequence"/>
</dbReference>
<keyword evidence="2" id="KW-1185">Reference proteome</keyword>
<evidence type="ECO:0000313" key="2">
    <source>
        <dbReference type="Proteomes" id="UP000485058"/>
    </source>
</evidence>